<comment type="caution">
    <text evidence="5">The sequence shown here is derived from an EMBL/GenBank/DDBJ whole genome shotgun (WGS) entry which is preliminary data.</text>
</comment>
<name>A0ABP4K187_9MICO</name>
<proteinExistence type="predicted"/>
<dbReference type="InterPro" id="IPR002931">
    <property type="entry name" value="Transglutaminase-like"/>
</dbReference>
<dbReference type="InterPro" id="IPR021878">
    <property type="entry name" value="TgpA_N"/>
</dbReference>
<dbReference type="SUPFAM" id="SSF54001">
    <property type="entry name" value="Cysteine proteinases"/>
    <property type="match status" value="1"/>
</dbReference>
<dbReference type="Pfam" id="PF01841">
    <property type="entry name" value="Transglut_core"/>
    <property type="match status" value="1"/>
</dbReference>
<dbReference type="Pfam" id="PF11992">
    <property type="entry name" value="TgpA_N"/>
    <property type="match status" value="1"/>
</dbReference>
<gene>
    <name evidence="5" type="ORF">GCM10009627_08160</name>
</gene>
<evidence type="ECO:0000313" key="6">
    <source>
        <dbReference type="Proteomes" id="UP001501742"/>
    </source>
</evidence>
<dbReference type="RefSeq" id="WP_204607700.1">
    <property type="nucleotide sequence ID" value="NZ_BAAAJX010000003.1"/>
</dbReference>
<keyword evidence="2" id="KW-0472">Membrane</keyword>
<keyword evidence="2" id="KW-1133">Transmembrane helix</keyword>
<feature type="transmembrane region" description="Helical" evidence="2">
    <location>
        <begin position="32"/>
        <end position="51"/>
    </location>
</feature>
<evidence type="ECO:0000256" key="1">
    <source>
        <dbReference type="SAM" id="MobiDB-lite"/>
    </source>
</evidence>
<dbReference type="PANTHER" id="PTHR42736">
    <property type="entry name" value="PROTEIN-GLUTAMINE GAMMA-GLUTAMYLTRANSFERASE"/>
    <property type="match status" value="1"/>
</dbReference>
<feature type="domain" description="Protein-glutamine gamma-glutamyltransferase TgpA N-terminal" evidence="4">
    <location>
        <begin position="15"/>
        <end position="400"/>
    </location>
</feature>
<protein>
    <recommendedName>
        <fullName evidence="7">Transglutaminase domain-containing protein</fullName>
    </recommendedName>
</protein>
<keyword evidence="6" id="KW-1185">Reference proteome</keyword>
<evidence type="ECO:0000256" key="2">
    <source>
        <dbReference type="SAM" id="Phobius"/>
    </source>
</evidence>
<feature type="transmembrane region" description="Helical" evidence="2">
    <location>
        <begin position="170"/>
        <end position="190"/>
    </location>
</feature>
<organism evidence="5 6">
    <name type="scientific">Curtobacterium herbarum</name>
    <dbReference type="NCBI Taxonomy" id="150122"/>
    <lineage>
        <taxon>Bacteria</taxon>
        <taxon>Bacillati</taxon>
        <taxon>Actinomycetota</taxon>
        <taxon>Actinomycetes</taxon>
        <taxon>Micrococcales</taxon>
        <taxon>Microbacteriaceae</taxon>
        <taxon>Curtobacterium</taxon>
    </lineage>
</organism>
<evidence type="ECO:0000259" key="4">
    <source>
        <dbReference type="Pfam" id="PF11992"/>
    </source>
</evidence>
<feature type="compositionally biased region" description="Low complexity" evidence="1">
    <location>
        <begin position="571"/>
        <end position="581"/>
    </location>
</feature>
<dbReference type="PANTHER" id="PTHR42736:SF1">
    <property type="entry name" value="PROTEIN-GLUTAMINE GAMMA-GLUTAMYLTRANSFERASE"/>
    <property type="match status" value="1"/>
</dbReference>
<feature type="transmembrane region" description="Helical" evidence="2">
    <location>
        <begin position="146"/>
        <end position="164"/>
    </location>
</feature>
<dbReference type="Proteomes" id="UP001501742">
    <property type="component" value="Unassembled WGS sequence"/>
</dbReference>
<feature type="transmembrane region" description="Helical" evidence="2">
    <location>
        <begin position="210"/>
        <end position="235"/>
    </location>
</feature>
<evidence type="ECO:0008006" key="7">
    <source>
        <dbReference type="Google" id="ProtNLM"/>
    </source>
</evidence>
<feature type="region of interest" description="Disordered" evidence="1">
    <location>
        <begin position="516"/>
        <end position="536"/>
    </location>
</feature>
<keyword evidence="2" id="KW-0812">Transmembrane</keyword>
<feature type="region of interest" description="Disordered" evidence="1">
    <location>
        <begin position="563"/>
        <end position="606"/>
    </location>
</feature>
<feature type="domain" description="Transglutaminase-like" evidence="3">
    <location>
        <begin position="456"/>
        <end position="558"/>
    </location>
</feature>
<feature type="transmembrane region" description="Helical" evidence="2">
    <location>
        <begin position="120"/>
        <end position="139"/>
    </location>
</feature>
<feature type="compositionally biased region" description="Low complexity" evidence="1">
    <location>
        <begin position="589"/>
        <end position="600"/>
    </location>
</feature>
<dbReference type="EMBL" id="BAAAJX010000003">
    <property type="protein sequence ID" value="GAA1492470.1"/>
    <property type="molecule type" value="Genomic_DNA"/>
</dbReference>
<feature type="transmembrane region" description="Helical" evidence="2">
    <location>
        <begin position="611"/>
        <end position="643"/>
    </location>
</feature>
<evidence type="ECO:0000259" key="3">
    <source>
        <dbReference type="Pfam" id="PF01841"/>
    </source>
</evidence>
<sequence length="760" mass="79182">MSPLRLVVATLAVWLLVALASVAWWPIHRDAAMVTAGATAVVVGSVVALLGAGLRLPAAVVSIATVVGFVVTGVPAAVPGAADGPLPTVPGLVDLVGGVALGWRQLLTISLPVGSYEALLVPYFVSVLLVTVVGVSVATRASRPELASLPALALFVTGTVFGPTRLETSVWLGVLLAGVALVWALTARHLRRAATVAATTGTRVPIVRAVVRPALVGTATIAAAAVVATGLGLVAPPSGARTVARSDVVKPFDPRDQVSPLSGFRGYEESGRADQPQLTVAGLPAGGFVRIATLDTYDGVVYRVGGPDGASASGSFERVPTAVDTRDVRGTTVRVAVTVDGYRGVWLPTVGDLTSVAFRGPDADRERTAFFLNRSTGTAALVDGVTDRTRYTLSAVVPDQPTEDELADARPGDAVVPTPRAVPAAVQDAVRADTDADTSDGAQLLAALRALQRNGYVSHGVGDDRPSRSGHGADRITQLLTAVPMVGDQEQYAVAAALMAREIGFPARVVMGFTPGGDAGTQDADSGTSGGRTTFRGSDVTARIEVDTAQWGWVLLDPNPVVREIPDESDQTPQPVTRPETVVPPPPAQQLDQDQQTPPQADRDTPPKQQLWLQVLLAVLPWALGVLGLLALVLLPIATVVLAKRLRRRRRRRAPEARTRVVGAWDEYRDALLDGGHDVDRSATRREVGAAAPDDAGAAIAADADAAVFGPDDVDDVAADRTWAAVDAAVAALRAGRDRRARFRAATSLRSFRSGGRSLL</sequence>
<feature type="transmembrane region" description="Helical" evidence="2">
    <location>
        <begin position="58"/>
        <end position="78"/>
    </location>
</feature>
<dbReference type="InterPro" id="IPR038765">
    <property type="entry name" value="Papain-like_cys_pep_sf"/>
</dbReference>
<reference evidence="6" key="1">
    <citation type="journal article" date="2019" name="Int. J. Syst. Evol. Microbiol.">
        <title>The Global Catalogue of Microorganisms (GCM) 10K type strain sequencing project: providing services to taxonomists for standard genome sequencing and annotation.</title>
        <authorList>
            <consortium name="The Broad Institute Genomics Platform"/>
            <consortium name="The Broad Institute Genome Sequencing Center for Infectious Disease"/>
            <person name="Wu L."/>
            <person name="Ma J."/>
        </authorList>
    </citation>
    <scope>NUCLEOTIDE SEQUENCE [LARGE SCALE GENOMIC DNA]</scope>
    <source>
        <strain evidence="6">JCM 12140</strain>
    </source>
</reference>
<dbReference type="InterPro" id="IPR052901">
    <property type="entry name" value="Bact_TGase-like"/>
</dbReference>
<accession>A0ABP4K187</accession>
<evidence type="ECO:0000313" key="5">
    <source>
        <dbReference type="EMBL" id="GAA1492470.1"/>
    </source>
</evidence>